<comment type="caution">
    <text evidence="2">The sequence shown here is derived from an EMBL/GenBank/DDBJ whole genome shotgun (WGS) entry which is preliminary data.</text>
</comment>
<evidence type="ECO:0000313" key="2">
    <source>
        <dbReference type="EMBL" id="EJD64552.1"/>
    </source>
</evidence>
<feature type="domain" description="GPI inositol-deacylase PGAP1-like alpha/beta" evidence="1">
    <location>
        <begin position="340"/>
        <end position="421"/>
    </location>
</feature>
<dbReference type="AlphaFoldDB" id="J0LL72"/>
<proteinExistence type="predicted"/>
<sequence length="507" mass="53370">MAQPHITSYLYGSAASTSIDMPSLVRFADAFNRHSAQLAAHSRIWASAQSVIACQPLLSLSPFTSCPKYPSLVRGPFSDTFLTVPAMQPSPIGTGGAASGIPGDNTRLHTSLPLGRIIAACENNSALLAGFGQKLSSMADRVTRAYSTYSHAEETSSSIISKLTGLFTALSPTNSALGILALGAASAGVHGMTGKEGFNPIRILTDSNASHEGFMSGLASRLTGGGTVSDAASKVSSISEPVMNAIQGNKLSITAVNPESRLSKPNDIGSCLANQERLGTGGLGTDYGTIAIQRFTTKDGKHSWLVTIPGTDGHMDSPFGWAQNVDLMSSDAGQRAKADSARYVMAAMKRAGIQPSDPVALVGHSQGGIVAASIASDPQHAFNVKHVVTAGSPIANHPIRKGTWVTSTEVNDELISSLDGAPNRHDAEHLTVRGISSDADTAAGTATRVKGAPSAKELTHGMNYQRAAWQNAQELHSNDVERHNRHFAETIRGTMDKQYYFRGRLHK</sequence>
<dbReference type="RefSeq" id="WP_007148110.1">
    <property type="nucleotide sequence ID" value="NZ_AKCI01000001.1"/>
</dbReference>
<evidence type="ECO:0000259" key="1">
    <source>
        <dbReference type="Pfam" id="PF07819"/>
    </source>
</evidence>
<dbReference type="SUPFAM" id="SSF53474">
    <property type="entry name" value="alpha/beta-Hydrolases"/>
    <property type="match status" value="1"/>
</dbReference>
<accession>J0LL72</accession>
<dbReference type="GeneID" id="97291976"/>
<organism evidence="2 3">
    <name type="scientific">Scardovia wiggsiae F0424</name>
    <dbReference type="NCBI Taxonomy" id="857290"/>
    <lineage>
        <taxon>Bacteria</taxon>
        <taxon>Bacillati</taxon>
        <taxon>Actinomycetota</taxon>
        <taxon>Actinomycetes</taxon>
        <taxon>Bifidobacteriales</taxon>
        <taxon>Bifidobacteriaceae</taxon>
        <taxon>Scardovia</taxon>
    </lineage>
</organism>
<dbReference type="GO" id="GO:0016788">
    <property type="term" value="F:hydrolase activity, acting on ester bonds"/>
    <property type="evidence" value="ECO:0007669"/>
    <property type="project" value="InterPro"/>
</dbReference>
<protein>
    <recommendedName>
        <fullName evidence="1">GPI inositol-deacylase PGAP1-like alpha/beta domain-containing protein</fullName>
    </recommendedName>
</protein>
<dbReference type="Gene3D" id="3.40.50.1820">
    <property type="entry name" value="alpha/beta hydrolase"/>
    <property type="match status" value="1"/>
</dbReference>
<evidence type="ECO:0000313" key="3">
    <source>
        <dbReference type="Proteomes" id="UP000006415"/>
    </source>
</evidence>
<dbReference type="Pfam" id="PF07819">
    <property type="entry name" value="PGAP1"/>
    <property type="match status" value="1"/>
</dbReference>
<dbReference type="Proteomes" id="UP000006415">
    <property type="component" value="Unassembled WGS sequence"/>
</dbReference>
<dbReference type="eggNOG" id="COG1075">
    <property type="taxonomic scope" value="Bacteria"/>
</dbReference>
<reference evidence="2 3" key="1">
    <citation type="submission" date="2012-01" db="EMBL/GenBank/DDBJ databases">
        <title>The Genome Sequence of Scardovia wiggsiae F0424.</title>
        <authorList>
            <consortium name="The Broad Institute Genome Sequencing Platform"/>
            <person name="Earl A."/>
            <person name="Ward D."/>
            <person name="Feldgarden M."/>
            <person name="Gevers D."/>
            <person name="Izard J."/>
            <person name="Ganesan A."/>
            <person name="Baranova O.V."/>
            <person name="Blanton J.M."/>
            <person name="Tanner A.C."/>
            <person name="Mathney J."/>
            <person name="Dewhirst F.E."/>
            <person name="Young S.K."/>
            <person name="Zeng Q."/>
            <person name="Gargeya S."/>
            <person name="Fitzgerald M."/>
            <person name="Haas B."/>
            <person name="Abouelleil A."/>
            <person name="Alvarado L."/>
            <person name="Arachchi H.M."/>
            <person name="Berlin A."/>
            <person name="Chapman S.B."/>
            <person name="Gearin G."/>
            <person name="Goldberg J."/>
            <person name="Griggs A."/>
            <person name="Gujja S."/>
            <person name="Hansen M."/>
            <person name="Heiman D."/>
            <person name="Howarth C."/>
            <person name="Larimer J."/>
            <person name="Lui A."/>
            <person name="MacDonald P.J.P."/>
            <person name="McCowen C."/>
            <person name="Montmayeur A."/>
            <person name="Murphy C."/>
            <person name="Neiman D."/>
            <person name="Pearson M."/>
            <person name="Priest M."/>
            <person name="Roberts A."/>
            <person name="Saif S."/>
            <person name="Shea T."/>
            <person name="Sisk P."/>
            <person name="Stolte C."/>
            <person name="Sykes S."/>
            <person name="Wortman J."/>
            <person name="Nusbaum C."/>
            <person name="Birren B."/>
        </authorList>
    </citation>
    <scope>NUCLEOTIDE SEQUENCE [LARGE SCALE GENOMIC DNA]</scope>
    <source>
        <strain evidence="2 3">F0424</strain>
    </source>
</reference>
<dbReference type="STRING" id="857290.HMPREF9156_01047"/>
<dbReference type="OrthoDB" id="5095936at2"/>
<keyword evidence="3" id="KW-1185">Reference proteome</keyword>
<name>J0LL72_9BIFI</name>
<dbReference type="EMBL" id="AGZS01000006">
    <property type="protein sequence ID" value="EJD64552.1"/>
    <property type="molecule type" value="Genomic_DNA"/>
</dbReference>
<gene>
    <name evidence="2" type="ORF">HMPREF9156_01047</name>
</gene>
<dbReference type="InterPro" id="IPR012908">
    <property type="entry name" value="PGAP1-ab_dom-like"/>
</dbReference>
<dbReference type="HOGENOM" id="CLU_532838_0_0_11"/>
<dbReference type="InterPro" id="IPR029058">
    <property type="entry name" value="AB_hydrolase_fold"/>
</dbReference>